<keyword evidence="4" id="KW-1185">Reference proteome</keyword>
<feature type="domain" description="C2H2-type" evidence="2">
    <location>
        <begin position="237"/>
        <end position="259"/>
    </location>
</feature>
<dbReference type="AlphaFoldDB" id="A0A1Y1YJM9"/>
<evidence type="ECO:0000313" key="3">
    <source>
        <dbReference type="EMBL" id="ORX98195.1"/>
    </source>
</evidence>
<reference evidence="3 4" key="1">
    <citation type="submission" date="2016-07" db="EMBL/GenBank/DDBJ databases">
        <title>Pervasive Adenine N6-methylation of Active Genes in Fungi.</title>
        <authorList>
            <consortium name="DOE Joint Genome Institute"/>
            <person name="Mondo S.J."/>
            <person name="Dannebaum R.O."/>
            <person name="Kuo R.C."/>
            <person name="Labutti K."/>
            <person name="Haridas S."/>
            <person name="Kuo A."/>
            <person name="Salamov A."/>
            <person name="Ahrendt S.R."/>
            <person name="Lipzen A."/>
            <person name="Sullivan W."/>
            <person name="Andreopoulos W.B."/>
            <person name="Clum A."/>
            <person name="Lindquist E."/>
            <person name="Daum C."/>
            <person name="Ramamoorthy G.K."/>
            <person name="Gryganskyi A."/>
            <person name="Culley D."/>
            <person name="Magnuson J.K."/>
            <person name="James T.Y."/>
            <person name="O'Malley M.A."/>
            <person name="Stajich J.E."/>
            <person name="Spatafora J.W."/>
            <person name="Visel A."/>
            <person name="Grigoriev I.V."/>
        </authorList>
    </citation>
    <scope>NUCLEOTIDE SEQUENCE [LARGE SCALE GENOMIC DNA]</scope>
    <source>
        <strain evidence="3 4">CBS 115471</strain>
    </source>
</reference>
<proteinExistence type="predicted"/>
<accession>A0A1Y1YJM9</accession>
<name>A0A1Y1YJM9_9PLEO</name>
<dbReference type="PROSITE" id="PS00028">
    <property type="entry name" value="ZINC_FINGER_C2H2_1"/>
    <property type="match status" value="1"/>
</dbReference>
<comment type="caution">
    <text evidence="3">The sequence shown here is derived from an EMBL/GenBank/DDBJ whole genome shotgun (WGS) entry which is preliminary data.</text>
</comment>
<dbReference type="Proteomes" id="UP000193144">
    <property type="component" value="Unassembled WGS sequence"/>
</dbReference>
<dbReference type="InterPro" id="IPR013087">
    <property type="entry name" value="Znf_C2H2_type"/>
</dbReference>
<evidence type="ECO:0000256" key="1">
    <source>
        <dbReference type="SAM" id="Coils"/>
    </source>
</evidence>
<organism evidence="3 4">
    <name type="scientific">Clohesyomyces aquaticus</name>
    <dbReference type="NCBI Taxonomy" id="1231657"/>
    <lineage>
        <taxon>Eukaryota</taxon>
        <taxon>Fungi</taxon>
        <taxon>Dikarya</taxon>
        <taxon>Ascomycota</taxon>
        <taxon>Pezizomycotina</taxon>
        <taxon>Dothideomycetes</taxon>
        <taxon>Pleosporomycetidae</taxon>
        <taxon>Pleosporales</taxon>
        <taxon>Lindgomycetaceae</taxon>
        <taxon>Clohesyomyces</taxon>
    </lineage>
</organism>
<gene>
    <name evidence="3" type="ORF">BCR34DRAFT_607026</name>
</gene>
<feature type="coiled-coil region" evidence="1">
    <location>
        <begin position="68"/>
        <end position="95"/>
    </location>
</feature>
<sequence length="349" mass="40727">MCDRSHVTELWLLTSTIRNEAQGLFWSDPDTWYLIEPFWLFDGGFLGIIFHDPDFLTRVKYVEIFGDLGEISALMNNLENRLDRQRKIEEEWAQNFWEAFQQRLPCATQVFLSRNSSCLPEFDAPREGHDSHELIAQRCPATVDVNVSVLENALHNHKLVEWTLWRCGSESWERINSVWSHTSILVPPKEFRGHVGRYQSIQYRKARMKLRESGFFAPLVAATGRHYFEGGCEPFICKKKACEAQFENADEWIVHAMAHGSCKNSYVPGPLKAMFREDEDELPREELEVGMELGALRSLGRKVIPRRRIAEKEFLDELEHDPLYRHMGLARECSMFKAFSKYLQLPKRV</sequence>
<dbReference type="OrthoDB" id="5397557at2759"/>
<keyword evidence="1" id="KW-0175">Coiled coil</keyword>
<evidence type="ECO:0000259" key="2">
    <source>
        <dbReference type="PROSITE" id="PS00028"/>
    </source>
</evidence>
<protein>
    <recommendedName>
        <fullName evidence="2">C2H2-type domain-containing protein</fullName>
    </recommendedName>
</protein>
<dbReference type="EMBL" id="MCFA01000220">
    <property type="protein sequence ID" value="ORX98195.1"/>
    <property type="molecule type" value="Genomic_DNA"/>
</dbReference>
<evidence type="ECO:0000313" key="4">
    <source>
        <dbReference type="Proteomes" id="UP000193144"/>
    </source>
</evidence>